<evidence type="ECO:0000313" key="4">
    <source>
        <dbReference type="Proteomes" id="UP000677228"/>
    </source>
</evidence>
<proteinExistence type="predicted"/>
<accession>A0A8S2CZZ1</accession>
<feature type="region of interest" description="Disordered" evidence="1">
    <location>
        <begin position="145"/>
        <end position="164"/>
    </location>
</feature>
<reference evidence="2" key="1">
    <citation type="submission" date="2021-02" db="EMBL/GenBank/DDBJ databases">
        <authorList>
            <person name="Nowell W R."/>
        </authorList>
    </citation>
    <scope>NUCLEOTIDE SEQUENCE</scope>
</reference>
<dbReference type="Proteomes" id="UP000682733">
    <property type="component" value="Unassembled WGS sequence"/>
</dbReference>
<organism evidence="2 4">
    <name type="scientific">Didymodactylos carnosus</name>
    <dbReference type="NCBI Taxonomy" id="1234261"/>
    <lineage>
        <taxon>Eukaryota</taxon>
        <taxon>Metazoa</taxon>
        <taxon>Spiralia</taxon>
        <taxon>Gnathifera</taxon>
        <taxon>Rotifera</taxon>
        <taxon>Eurotatoria</taxon>
        <taxon>Bdelloidea</taxon>
        <taxon>Philodinida</taxon>
        <taxon>Philodinidae</taxon>
        <taxon>Didymodactylos</taxon>
    </lineage>
</organism>
<dbReference type="EMBL" id="CAJNOK010001323">
    <property type="protein sequence ID" value="CAF0805831.1"/>
    <property type="molecule type" value="Genomic_DNA"/>
</dbReference>
<feature type="region of interest" description="Disordered" evidence="1">
    <location>
        <begin position="235"/>
        <end position="270"/>
    </location>
</feature>
<sequence length="606" mass="68142">MTLRCVETGDTVCQTVLCLPSQIKCNTTTAKDDNNNNIQQPPKEDDDVRSLMSALGLKLKQQQKPMETSLVSLVPVTLPITPLRRRTRKKISNGKGEAIPLCLLSLKKYDVRELIQYVVTDLKKISIVKHYEEYCVIDSLQIPNEPAKRPTEKNSRRSVYSSQRPDVLRLKHKKDVGLNKLVQNYSVPQNITLRECEVVLQRLKRSYVEYLIQTQQAEYELKSSSPIIKSKTAITTTTTVKKTRSRKKKCLPKRSSSPPNENKPQSSSTLKRKLLTELTNFNIRKRQTMKNIVNSDYLIENVADAPLLQTPHPTKFGSTCLKCLQQPTTEDGLLNIFITDGQELKELQEQVAVIGNDEDEDIISANGNCLMPLSFSEALMTYLCTGSALAVKILNASDPSGSYDIIHRWYNKQDKTSLIVPEGDIKTCFDNNQVIGKSYSICNIDNLSSVSSTIVHAVVYSTLDIQKQQLGLGKWCTEKALQSACEDKIDELKGLNKSEDIMINMFNQRSIVQSSFELFINELIVIEMKSTIDGSDFIDKAIEIENVSSKILECARCSRVYGNARQKCDKCEVKLVKVAPPINSLSAQLNINVNKTLSKAFFNIPS</sequence>
<gene>
    <name evidence="2" type="ORF">OVA965_LOCUS4893</name>
    <name evidence="3" type="ORF">TMI583_LOCUS4891</name>
</gene>
<dbReference type="Proteomes" id="UP000677228">
    <property type="component" value="Unassembled WGS sequence"/>
</dbReference>
<dbReference type="EMBL" id="CAJOBA010001323">
    <property type="protein sequence ID" value="CAF3589504.1"/>
    <property type="molecule type" value="Genomic_DNA"/>
</dbReference>
<dbReference type="AlphaFoldDB" id="A0A8S2CZZ1"/>
<protein>
    <submittedName>
        <fullName evidence="2">Uncharacterized protein</fullName>
    </submittedName>
</protein>
<feature type="compositionally biased region" description="Basic and acidic residues" evidence="1">
    <location>
        <begin position="146"/>
        <end position="155"/>
    </location>
</feature>
<feature type="compositionally biased region" description="Basic residues" evidence="1">
    <location>
        <begin position="241"/>
        <end position="252"/>
    </location>
</feature>
<comment type="caution">
    <text evidence="2">The sequence shown here is derived from an EMBL/GenBank/DDBJ whole genome shotgun (WGS) entry which is preliminary data.</text>
</comment>
<evidence type="ECO:0000313" key="3">
    <source>
        <dbReference type="EMBL" id="CAF3589504.1"/>
    </source>
</evidence>
<evidence type="ECO:0000313" key="2">
    <source>
        <dbReference type="EMBL" id="CAF0805831.1"/>
    </source>
</evidence>
<name>A0A8S2CZZ1_9BILA</name>
<feature type="compositionally biased region" description="Polar residues" evidence="1">
    <location>
        <begin position="254"/>
        <end position="269"/>
    </location>
</feature>
<evidence type="ECO:0000256" key="1">
    <source>
        <dbReference type="SAM" id="MobiDB-lite"/>
    </source>
</evidence>